<evidence type="ECO:0000313" key="3">
    <source>
        <dbReference type="Proteomes" id="UP000231098"/>
    </source>
</evidence>
<keyword evidence="1" id="KW-1133">Transmembrane helix</keyword>
<evidence type="ECO:0000313" key="2">
    <source>
        <dbReference type="EMBL" id="PIS21415.1"/>
    </source>
</evidence>
<protein>
    <recommendedName>
        <fullName evidence="4">PilN domain-containing protein</fullName>
    </recommendedName>
</protein>
<dbReference type="InterPro" id="IPR052534">
    <property type="entry name" value="Extracell_DNA_Util/SecSys_Comp"/>
</dbReference>
<comment type="caution">
    <text evidence="2">The sequence shown here is derived from an EMBL/GenBank/DDBJ whole genome shotgun (WGS) entry which is preliminary data.</text>
</comment>
<feature type="transmembrane region" description="Helical" evidence="1">
    <location>
        <begin position="28"/>
        <end position="51"/>
    </location>
</feature>
<accession>A0A2H0X9A3</accession>
<name>A0A2H0X9A3_UNCKA</name>
<organism evidence="2 3">
    <name type="scientific">candidate division WWE3 bacterium CG08_land_8_20_14_0_20_41_15</name>
    <dbReference type="NCBI Taxonomy" id="1975086"/>
    <lineage>
        <taxon>Bacteria</taxon>
        <taxon>Katanobacteria</taxon>
    </lineage>
</organism>
<evidence type="ECO:0008006" key="4">
    <source>
        <dbReference type="Google" id="ProtNLM"/>
    </source>
</evidence>
<dbReference type="InterPro" id="IPR007813">
    <property type="entry name" value="PilN"/>
</dbReference>
<dbReference type="AlphaFoldDB" id="A0A2H0X9A3"/>
<dbReference type="Pfam" id="PF05137">
    <property type="entry name" value="PilN"/>
    <property type="match status" value="1"/>
</dbReference>
<keyword evidence="1" id="KW-0812">Transmembrane</keyword>
<dbReference type="EMBL" id="PEYV01000050">
    <property type="protein sequence ID" value="PIS21415.1"/>
    <property type="molecule type" value="Genomic_DNA"/>
</dbReference>
<proteinExistence type="predicted"/>
<dbReference type="Proteomes" id="UP000231098">
    <property type="component" value="Unassembled WGS sequence"/>
</dbReference>
<keyword evidence="1" id="KW-0472">Membrane</keyword>
<sequence length="186" mass="20666">MPKNGLNLVPQEVVKDRESARTTSSLSVLSLVFFVLCVFFVSGAFIYETIVIRQVNAIKKKEEAMTQELASLKDLEVKVRSFEVKTKNLTTVFGKRLYFSKLLSKIKELTAEEVVLSELFEVSPTEINLSGSTQGYLSIAKFMESLASDADFVDKVLGPSASTDRQTGQTKFTLTVILKPDALKKL</sequence>
<reference evidence="3" key="1">
    <citation type="submission" date="2017-09" db="EMBL/GenBank/DDBJ databases">
        <title>Depth-based differentiation of microbial function through sediment-hosted aquifers and enrichment of novel symbionts in the deep terrestrial subsurface.</title>
        <authorList>
            <person name="Probst A.J."/>
            <person name="Ladd B."/>
            <person name="Jarett J.K."/>
            <person name="Geller-Mcgrath D.E."/>
            <person name="Sieber C.M.K."/>
            <person name="Emerson J.B."/>
            <person name="Anantharaman K."/>
            <person name="Thomas B.C."/>
            <person name="Malmstrom R."/>
            <person name="Stieglmeier M."/>
            <person name="Klingl A."/>
            <person name="Woyke T."/>
            <person name="Ryan C.M."/>
            <person name="Banfield J.F."/>
        </authorList>
    </citation>
    <scope>NUCLEOTIDE SEQUENCE [LARGE SCALE GENOMIC DNA]</scope>
</reference>
<dbReference type="PANTHER" id="PTHR40278">
    <property type="entry name" value="DNA UTILIZATION PROTEIN HOFN"/>
    <property type="match status" value="1"/>
</dbReference>
<evidence type="ECO:0000256" key="1">
    <source>
        <dbReference type="SAM" id="Phobius"/>
    </source>
</evidence>
<gene>
    <name evidence="2" type="ORF">COT51_02870</name>
</gene>
<dbReference type="PANTHER" id="PTHR40278:SF1">
    <property type="entry name" value="DNA UTILIZATION PROTEIN HOFN"/>
    <property type="match status" value="1"/>
</dbReference>